<protein>
    <recommendedName>
        <fullName evidence="6">NAC domain-containing protein</fullName>
    </recommendedName>
</protein>
<dbReference type="PANTHER" id="PTHR31719">
    <property type="entry name" value="NAC TRANSCRIPTION FACTOR 56"/>
    <property type="match status" value="1"/>
</dbReference>
<evidence type="ECO:0000313" key="7">
    <source>
        <dbReference type="EMBL" id="KAL3651776.1"/>
    </source>
</evidence>
<evidence type="ECO:0000256" key="5">
    <source>
        <dbReference type="SAM" id="MobiDB-lite"/>
    </source>
</evidence>
<dbReference type="GO" id="GO:0003677">
    <property type="term" value="F:DNA binding"/>
    <property type="evidence" value="ECO:0007669"/>
    <property type="project" value="UniProtKB-KW"/>
</dbReference>
<evidence type="ECO:0000313" key="8">
    <source>
        <dbReference type="Proteomes" id="UP001632038"/>
    </source>
</evidence>
<dbReference type="SUPFAM" id="SSF101941">
    <property type="entry name" value="NAC domain"/>
    <property type="match status" value="1"/>
</dbReference>
<dbReference type="InterPro" id="IPR003441">
    <property type="entry name" value="NAC-dom"/>
</dbReference>
<dbReference type="InterPro" id="IPR036093">
    <property type="entry name" value="NAC_dom_sf"/>
</dbReference>
<keyword evidence="8" id="KW-1185">Reference proteome</keyword>
<feature type="region of interest" description="Disordered" evidence="5">
    <location>
        <begin position="177"/>
        <end position="208"/>
    </location>
</feature>
<evidence type="ECO:0000256" key="1">
    <source>
        <dbReference type="ARBA" id="ARBA00023015"/>
    </source>
</evidence>
<keyword evidence="1" id="KW-0805">Transcription regulation</keyword>
<dbReference type="PANTHER" id="PTHR31719:SF43">
    <property type="entry name" value="NAC TRANSCRIPTION FACTOR 56"/>
    <property type="match status" value="1"/>
</dbReference>
<reference evidence="8" key="1">
    <citation type="journal article" date="2024" name="IScience">
        <title>Strigolactones Initiate the Formation of Haustorium-like Structures in Castilleja.</title>
        <authorList>
            <person name="Buerger M."/>
            <person name="Peterson D."/>
            <person name="Chory J."/>
        </authorList>
    </citation>
    <scope>NUCLEOTIDE SEQUENCE [LARGE SCALE GENOMIC DNA]</scope>
</reference>
<comment type="caution">
    <text evidence="7">The sequence shown here is derived from an EMBL/GenBank/DDBJ whole genome shotgun (WGS) entry which is preliminary data.</text>
</comment>
<feature type="domain" description="NAC" evidence="6">
    <location>
        <begin position="14"/>
        <end position="166"/>
    </location>
</feature>
<dbReference type="Gene3D" id="2.170.150.80">
    <property type="entry name" value="NAC domain"/>
    <property type="match status" value="1"/>
</dbReference>
<accession>A0ABD3EF18</accession>
<gene>
    <name evidence="7" type="ORF">CASFOL_004778</name>
</gene>
<dbReference type="Proteomes" id="UP001632038">
    <property type="component" value="Unassembled WGS sequence"/>
</dbReference>
<dbReference type="AlphaFoldDB" id="A0ABD3EF18"/>
<dbReference type="PROSITE" id="PS51005">
    <property type="entry name" value="NAC"/>
    <property type="match status" value="1"/>
</dbReference>
<evidence type="ECO:0000256" key="4">
    <source>
        <dbReference type="ARBA" id="ARBA00023242"/>
    </source>
</evidence>
<dbReference type="Pfam" id="PF02365">
    <property type="entry name" value="NAM"/>
    <property type="match status" value="1"/>
</dbReference>
<keyword evidence="2" id="KW-0238">DNA-binding</keyword>
<keyword evidence="4" id="KW-0539">Nucleus</keyword>
<proteinExistence type="predicted"/>
<evidence type="ECO:0000256" key="2">
    <source>
        <dbReference type="ARBA" id="ARBA00023125"/>
    </source>
</evidence>
<keyword evidence="3" id="KW-0804">Transcription</keyword>
<organism evidence="7 8">
    <name type="scientific">Castilleja foliolosa</name>
    <dbReference type="NCBI Taxonomy" id="1961234"/>
    <lineage>
        <taxon>Eukaryota</taxon>
        <taxon>Viridiplantae</taxon>
        <taxon>Streptophyta</taxon>
        <taxon>Embryophyta</taxon>
        <taxon>Tracheophyta</taxon>
        <taxon>Spermatophyta</taxon>
        <taxon>Magnoliopsida</taxon>
        <taxon>eudicotyledons</taxon>
        <taxon>Gunneridae</taxon>
        <taxon>Pentapetalae</taxon>
        <taxon>asterids</taxon>
        <taxon>lamiids</taxon>
        <taxon>Lamiales</taxon>
        <taxon>Orobanchaceae</taxon>
        <taxon>Pedicularideae</taxon>
        <taxon>Castillejinae</taxon>
        <taxon>Castilleja</taxon>
    </lineage>
</organism>
<evidence type="ECO:0000256" key="3">
    <source>
        <dbReference type="ARBA" id="ARBA00023163"/>
    </source>
</evidence>
<dbReference type="EMBL" id="JAVIJP010000006">
    <property type="protein sequence ID" value="KAL3651776.1"/>
    <property type="molecule type" value="Genomic_DNA"/>
</dbReference>
<name>A0ABD3EF18_9LAMI</name>
<evidence type="ECO:0000259" key="6">
    <source>
        <dbReference type="PROSITE" id="PS51005"/>
    </source>
</evidence>
<sequence>MELNTVLPNRPPVLPPGFRFHPTDEELVVHYLMKKVAAAPLPVDIIAEVDLYKFNPWELPENAVYGDGEWYFFTHREKKYPNGCRPNRMTTSGYWKAIGCEKIVLSADGTQRLGVKKTMAFYEGKWPVGVKSDWIMHEYRLADKPLNYCPGNRKLGDFVLCRLFRKAKAKKHREVVAPPLPPESDGGNQNEMAPQLPDDHMLIDNGPEYNQNWSSPLPQLPDVLGEQNWSWSWDWGASSYGSTSGRDDMGFEHRFGSDDWA</sequence>